<evidence type="ECO:0000313" key="3">
    <source>
        <dbReference type="Proteomes" id="UP000034196"/>
    </source>
</evidence>
<proteinExistence type="predicted"/>
<gene>
    <name evidence="2" type="ORF">WN71_032730</name>
</gene>
<evidence type="ECO:0008006" key="4">
    <source>
        <dbReference type="Google" id="ProtNLM"/>
    </source>
</evidence>
<name>A0A1J4NMT7_9ACTN</name>
<sequence length="1116" mass="118492">MADDGAQQEGALEQLIDRMRDSGLRPDARGIADALWLSRWLPPSGEPAAGAGTPEPVQGGAPSPTGLERTVSAIDGSESFAGGRDTTTAALRMASPQGTEGRVDEDQPTQLVRVPTATAFSGLLPLQRALRPLQRYRPPTPPRRRELDENATADVSARCGLVVPVFRGVHRRETTMQLLMDVSSSTVVWEQLLEELRQVCEQIGAFRDVHVHFLYDTNPQYAPYADAGTGSVAGPGPAHVTGLSVGARPPTGHPGRLPPLRPADQLRDPTGRRLTLVVSDCAGPLWRSGRAQQLLYHWARVAPIAVVQPLPQRMWGRTHLPARPGTLTRRAGGDALGVAGWGFRPRRAQDRPGRGSSSVAVPVLSPTRPALGAWARLVAGPAVAVPGSAAAWVYADHPGARAGSGGAASSDPAALLDAFNSAASPAAQQLVVYFSAVPLALPVMQLVQRAMLPQTGPAELAEVLLGGVLTRATEDDGAADGGPWYTFRPGVGELLLRRLGRGEAALILKHCSRYVEHHFGRRARNFPALAAAYLAGSVPADETDSAVAAAGADEALPPVSQVPQSFAHVARQVLFRFQPRPPAEPRPVPDSAGADPTPVWRQRVDQALGQWRRDRLVSHLLQAVQLLRDPPEPAPDSRAELADVLITLWDVTHDPRALAEAEEAAVAAVAAVPGPYTSYVRGRVDRRRGDDHLAAGRAAEAGRAFADADARLAEAVTGLLAALQGGSGDPRAAQDAVLEHTDVLERRARLGDDPGAPGRALGELTGLRQSWPPGRQVPAAVLSRRARLLLDLAAAGPAGRADAQMAVAELEAAARTLDGPALVPVLFDLARAYERVEGVTSEAALDVLYRALRAAAGSDAVEADCRRRLARSLRARWDAGGDRSELARAEENVAIAQNATRGTPEHPVLLTEWGDILVERVLAEAADPAEAARAAGEAVRVLREALRETRESDPALPGRRVLFGHALHLRYTHGGALTDLYEAEWVLGLAARQAVNADDHTTAAKAWLEHGDVQRLLSGRMESAAASYLHAADAALESTAPDAAVLAARAHHLRGEILEAVAGRPEALDAYRAAWEQWRVAGTANGPQAALTRRRILELERSDRGDAPGSHEGGLQ</sequence>
<dbReference type="STRING" id="1428628.WN71_032730"/>
<accession>A0A1J4NMT7</accession>
<dbReference type="RefSeq" id="WP_046591908.1">
    <property type="nucleotide sequence ID" value="NZ_LAVA02000097.1"/>
</dbReference>
<feature type="region of interest" description="Disordered" evidence="1">
    <location>
        <begin position="41"/>
        <end position="67"/>
    </location>
</feature>
<dbReference type="AlphaFoldDB" id="A0A1J4NMT7"/>
<evidence type="ECO:0000313" key="2">
    <source>
        <dbReference type="EMBL" id="OIJ63592.1"/>
    </source>
</evidence>
<comment type="caution">
    <text evidence="2">The sequence shown here is derived from an EMBL/GenBank/DDBJ whole genome shotgun (WGS) entry which is preliminary data.</text>
</comment>
<protein>
    <recommendedName>
        <fullName evidence="4">Metallophosphoesterase</fullName>
    </recommendedName>
</protein>
<organism evidence="2 3">
    <name type="scientific">Streptomyces mangrovisoli</name>
    <dbReference type="NCBI Taxonomy" id="1428628"/>
    <lineage>
        <taxon>Bacteria</taxon>
        <taxon>Bacillati</taxon>
        <taxon>Actinomycetota</taxon>
        <taxon>Actinomycetes</taxon>
        <taxon>Kitasatosporales</taxon>
        <taxon>Streptomycetaceae</taxon>
        <taxon>Streptomyces</taxon>
    </lineage>
</organism>
<dbReference type="InterPro" id="IPR047738">
    <property type="entry name" value="SAV_2336-like_N"/>
</dbReference>
<dbReference type="EMBL" id="LAVA02000097">
    <property type="protein sequence ID" value="OIJ63592.1"/>
    <property type="molecule type" value="Genomic_DNA"/>
</dbReference>
<reference evidence="2" key="1">
    <citation type="submission" date="2016-10" db="EMBL/GenBank/DDBJ databases">
        <title>Genome sequence of Streptomyces mangrovisoli MUSC 149.</title>
        <authorList>
            <person name="Lee L.-H."/>
            <person name="Ser H.-L."/>
        </authorList>
    </citation>
    <scope>NUCLEOTIDE SEQUENCE [LARGE SCALE GENOMIC DNA]</scope>
    <source>
        <strain evidence="2">MUSC 149</strain>
    </source>
</reference>
<keyword evidence="3" id="KW-1185">Reference proteome</keyword>
<evidence type="ECO:0000256" key="1">
    <source>
        <dbReference type="SAM" id="MobiDB-lite"/>
    </source>
</evidence>
<dbReference type="Proteomes" id="UP000034196">
    <property type="component" value="Unassembled WGS sequence"/>
</dbReference>
<dbReference type="NCBIfam" id="NF041121">
    <property type="entry name" value="SAV_2336_NTERM"/>
    <property type="match status" value="1"/>
</dbReference>